<keyword evidence="3" id="KW-1185">Reference proteome</keyword>
<feature type="non-terminal residue" evidence="2">
    <location>
        <position position="1"/>
    </location>
</feature>
<protein>
    <submittedName>
        <fullName evidence="2">Uncharacterized protein</fullName>
    </submittedName>
</protein>
<evidence type="ECO:0000313" key="3">
    <source>
        <dbReference type="Proteomes" id="UP000053119"/>
    </source>
</evidence>
<dbReference type="Proteomes" id="UP000053119">
    <property type="component" value="Unassembled WGS sequence"/>
</dbReference>
<name>A0A091JTC3_EGRGA</name>
<evidence type="ECO:0000256" key="1">
    <source>
        <dbReference type="SAM" id="MobiDB-lite"/>
    </source>
</evidence>
<gene>
    <name evidence="2" type="ORF">Z169_04948</name>
</gene>
<feature type="non-terminal residue" evidence="2">
    <location>
        <position position="45"/>
    </location>
</feature>
<proteinExistence type="predicted"/>
<feature type="compositionally biased region" description="Polar residues" evidence="1">
    <location>
        <begin position="1"/>
        <end position="10"/>
    </location>
</feature>
<dbReference type="EMBL" id="KK502398">
    <property type="protein sequence ID" value="KFP23253.1"/>
    <property type="molecule type" value="Genomic_DNA"/>
</dbReference>
<accession>A0A091JTC3</accession>
<dbReference type="AlphaFoldDB" id="A0A091JTC3"/>
<reference evidence="2 3" key="1">
    <citation type="submission" date="2014-04" db="EMBL/GenBank/DDBJ databases">
        <title>Genome evolution of avian class.</title>
        <authorList>
            <person name="Zhang G."/>
            <person name="Li C."/>
        </authorList>
    </citation>
    <scope>NUCLEOTIDE SEQUENCE [LARGE SCALE GENOMIC DNA]</scope>
    <source>
        <strain evidence="2">BGI_Z169</strain>
    </source>
</reference>
<evidence type="ECO:0000313" key="2">
    <source>
        <dbReference type="EMBL" id="KFP23253.1"/>
    </source>
</evidence>
<sequence>DTGEDSSQADGISDDAPRSFAEEYSLIPLNMQKKYSAQSFDQQVE</sequence>
<organism evidence="2 3">
    <name type="scientific">Egretta garzetta</name>
    <name type="common">Little egret</name>
    <dbReference type="NCBI Taxonomy" id="188379"/>
    <lineage>
        <taxon>Eukaryota</taxon>
        <taxon>Metazoa</taxon>
        <taxon>Chordata</taxon>
        <taxon>Craniata</taxon>
        <taxon>Vertebrata</taxon>
        <taxon>Euteleostomi</taxon>
        <taxon>Archelosauria</taxon>
        <taxon>Archosauria</taxon>
        <taxon>Dinosauria</taxon>
        <taxon>Saurischia</taxon>
        <taxon>Theropoda</taxon>
        <taxon>Coelurosauria</taxon>
        <taxon>Aves</taxon>
        <taxon>Neognathae</taxon>
        <taxon>Neoaves</taxon>
        <taxon>Aequornithes</taxon>
        <taxon>Pelecaniformes</taxon>
        <taxon>Ardeidae</taxon>
        <taxon>Egretta</taxon>
    </lineage>
</organism>
<feature type="region of interest" description="Disordered" evidence="1">
    <location>
        <begin position="1"/>
        <end position="20"/>
    </location>
</feature>